<feature type="signal peptide" evidence="1">
    <location>
        <begin position="1"/>
        <end position="18"/>
    </location>
</feature>
<dbReference type="InterPro" id="IPR053147">
    <property type="entry name" value="Hsp_HslJ-like"/>
</dbReference>
<evidence type="ECO:0000313" key="3">
    <source>
        <dbReference type="EMBL" id="HJD52207.1"/>
    </source>
</evidence>
<dbReference type="InterPro" id="IPR038670">
    <property type="entry name" value="HslJ-like_sf"/>
</dbReference>
<proteinExistence type="predicted"/>
<dbReference type="PANTHER" id="PTHR35535:SF1">
    <property type="entry name" value="HEAT SHOCK PROTEIN HSLJ"/>
    <property type="match status" value="1"/>
</dbReference>
<evidence type="ECO:0000313" key="4">
    <source>
        <dbReference type="Proteomes" id="UP000787625"/>
    </source>
</evidence>
<organism evidence="3 4">
    <name type="scientific">Candidatus Avibacteroides avistercoris</name>
    <dbReference type="NCBI Taxonomy" id="2840690"/>
    <lineage>
        <taxon>Bacteria</taxon>
        <taxon>Pseudomonadati</taxon>
        <taxon>Bacteroidota</taxon>
        <taxon>Bacteroidia</taxon>
        <taxon>Bacteroidales</taxon>
        <taxon>Bacteroidaceae</taxon>
        <taxon>Bacteroidaceae incertae sedis</taxon>
        <taxon>Candidatus Avibacteroides</taxon>
    </lineage>
</organism>
<sequence length="245" mass="26327">MSLLLAVCLLSCSSTKQAKQETDAVMPISEWFVTSIGGEQVKSGVHPYIAFDAANGSYWGNAACNTIRGKLEADAKRGKIKFGAPVSTRMYCPDMDVENSLVSALTEVVAYNASGDSLSLVNEDGKVIVSAVRKRPIDGRWIFEEVKGQKVGATENIPFLEIYSSEGRVHGNLGCNMYNSSIGIDCTNGTLEFGLGQMTLMACPDLELEGSINKALSEVRSFNVEGDSLHLLDGSGAEVLLMLRD</sequence>
<dbReference type="PANTHER" id="PTHR35535">
    <property type="entry name" value="HEAT SHOCK PROTEIN HSLJ"/>
    <property type="match status" value="1"/>
</dbReference>
<dbReference type="EMBL" id="DWUP01000011">
    <property type="protein sequence ID" value="HJD52207.1"/>
    <property type="molecule type" value="Genomic_DNA"/>
</dbReference>
<dbReference type="Pfam" id="PF03724">
    <property type="entry name" value="META"/>
    <property type="match status" value="2"/>
</dbReference>
<dbReference type="Proteomes" id="UP000787625">
    <property type="component" value="Unassembled WGS sequence"/>
</dbReference>
<feature type="domain" description="DUF306" evidence="2">
    <location>
        <begin position="138"/>
        <end position="240"/>
    </location>
</feature>
<dbReference type="InterPro" id="IPR005184">
    <property type="entry name" value="DUF306_Meta_HslJ"/>
</dbReference>
<feature type="domain" description="DUF306" evidence="2">
    <location>
        <begin position="29"/>
        <end position="129"/>
    </location>
</feature>
<keyword evidence="1" id="KW-0732">Signal</keyword>
<evidence type="ECO:0000256" key="1">
    <source>
        <dbReference type="SAM" id="SignalP"/>
    </source>
</evidence>
<reference evidence="3" key="1">
    <citation type="journal article" date="2021" name="PeerJ">
        <title>Extensive microbial diversity within the chicken gut microbiome revealed by metagenomics and culture.</title>
        <authorList>
            <person name="Gilroy R."/>
            <person name="Ravi A."/>
            <person name="Getino M."/>
            <person name="Pursley I."/>
            <person name="Horton D.L."/>
            <person name="Alikhan N.F."/>
            <person name="Baker D."/>
            <person name="Gharbi K."/>
            <person name="Hall N."/>
            <person name="Watson M."/>
            <person name="Adriaenssens E.M."/>
            <person name="Foster-Nyarko E."/>
            <person name="Jarju S."/>
            <person name="Secka A."/>
            <person name="Antonio M."/>
            <person name="Oren A."/>
            <person name="Chaudhuri R.R."/>
            <person name="La Ragione R."/>
            <person name="Hildebrand F."/>
            <person name="Pallen M.J."/>
        </authorList>
    </citation>
    <scope>NUCLEOTIDE SEQUENCE</scope>
    <source>
        <strain evidence="3">MalCec1-1739</strain>
    </source>
</reference>
<dbReference type="AlphaFoldDB" id="A0A9D2ZTN2"/>
<feature type="chain" id="PRO_5038658239" evidence="1">
    <location>
        <begin position="19"/>
        <end position="245"/>
    </location>
</feature>
<evidence type="ECO:0000259" key="2">
    <source>
        <dbReference type="Pfam" id="PF03724"/>
    </source>
</evidence>
<name>A0A9D2ZTN2_9BACT</name>
<comment type="caution">
    <text evidence="3">The sequence shown here is derived from an EMBL/GenBank/DDBJ whole genome shotgun (WGS) entry which is preliminary data.</text>
</comment>
<protein>
    <submittedName>
        <fullName evidence="3">META domain-containing protein</fullName>
    </submittedName>
</protein>
<accession>A0A9D2ZTN2</accession>
<reference evidence="3" key="2">
    <citation type="submission" date="2021-04" db="EMBL/GenBank/DDBJ databases">
        <authorList>
            <person name="Gilroy R."/>
        </authorList>
    </citation>
    <scope>NUCLEOTIDE SEQUENCE</scope>
    <source>
        <strain evidence="3">MalCec1-1739</strain>
    </source>
</reference>
<gene>
    <name evidence="3" type="ORF">IAA93_00545</name>
</gene>
<dbReference type="Gene3D" id="2.40.128.270">
    <property type="match status" value="2"/>
</dbReference>